<proteinExistence type="predicted"/>
<reference evidence="1" key="1">
    <citation type="journal article" date="2014" name="Int. J. Syst. Evol. Microbiol.">
        <title>Complete genome sequence of Corynebacterium casei LMG S-19264T (=DSM 44701T), isolated from a smear-ripened cheese.</title>
        <authorList>
            <consortium name="US DOE Joint Genome Institute (JGI-PGF)"/>
            <person name="Walter F."/>
            <person name="Albersmeier A."/>
            <person name="Kalinowski J."/>
            <person name="Ruckert C."/>
        </authorList>
    </citation>
    <scope>NUCLEOTIDE SEQUENCE</scope>
    <source>
        <strain evidence="1">CGMCC 1.15290</strain>
    </source>
</reference>
<dbReference type="EMBL" id="BMIB01000004">
    <property type="protein sequence ID" value="GGH77140.1"/>
    <property type="molecule type" value="Genomic_DNA"/>
</dbReference>
<protein>
    <submittedName>
        <fullName evidence="1">Uncharacterized protein</fullName>
    </submittedName>
</protein>
<name>A0A917J252_9BACT</name>
<dbReference type="Proteomes" id="UP000627292">
    <property type="component" value="Unassembled WGS sequence"/>
</dbReference>
<dbReference type="AlphaFoldDB" id="A0A917J252"/>
<evidence type="ECO:0000313" key="1">
    <source>
        <dbReference type="EMBL" id="GGH77140.1"/>
    </source>
</evidence>
<dbReference type="RefSeq" id="WP_188956221.1">
    <property type="nucleotide sequence ID" value="NZ_BMIB01000004.1"/>
</dbReference>
<reference evidence="1" key="2">
    <citation type="submission" date="2020-09" db="EMBL/GenBank/DDBJ databases">
        <authorList>
            <person name="Sun Q."/>
            <person name="Zhou Y."/>
        </authorList>
    </citation>
    <scope>NUCLEOTIDE SEQUENCE</scope>
    <source>
        <strain evidence="1">CGMCC 1.15290</strain>
    </source>
</reference>
<sequence>MAIYVCDNPPPPGNYGRYQVYIDRGRSIGRVPNPLDSGRVKNAPEFANTRKHAALLAKAAPLASAAHRTLPDNRKRTHYQQLAGMAIQWLKQDKQEAEIQLLLQEATALMRRQLKRQKVQELLAERKKDGKRVFALPSPVVPERGGGEKRVASATVASAPVLLRRLHPLRSKKRRTGFYTGPPFFVLYSQSLINGPEFSCLTRFSERRLPAYLPPVRFSETG</sequence>
<gene>
    <name evidence="1" type="ORF">GCM10011379_43040</name>
</gene>
<comment type="caution">
    <text evidence="1">The sequence shown here is derived from an EMBL/GenBank/DDBJ whole genome shotgun (WGS) entry which is preliminary data.</text>
</comment>
<organism evidence="1 2">
    <name type="scientific">Filimonas zeae</name>
    <dbReference type="NCBI Taxonomy" id="1737353"/>
    <lineage>
        <taxon>Bacteria</taxon>
        <taxon>Pseudomonadati</taxon>
        <taxon>Bacteroidota</taxon>
        <taxon>Chitinophagia</taxon>
        <taxon>Chitinophagales</taxon>
        <taxon>Chitinophagaceae</taxon>
        <taxon>Filimonas</taxon>
    </lineage>
</organism>
<evidence type="ECO:0000313" key="2">
    <source>
        <dbReference type="Proteomes" id="UP000627292"/>
    </source>
</evidence>
<keyword evidence="2" id="KW-1185">Reference proteome</keyword>
<accession>A0A917J252</accession>